<dbReference type="InterPro" id="IPR008139">
    <property type="entry name" value="SaposinB_dom"/>
</dbReference>
<dbReference type="InterPro" id="IPR051428">
    <property type="entry name" value="Sphingo_Act-Surfact_Prot"/>
</dbReference>
<proteinExistence type="predicted"/>
<evidence type="ECO:0000313" key="4">
    <source>
        <dbReference type="EnsemblMetazoa" id="BGLB026088-PB"/>
    </source>
</evidence>
<dbReference type="SMART" id="SM00741">
    <property type="entry name" value="SapB"/>
    <property type="match status" value="2"/>
</dbReference>
<feature type="signal peptide" evidence="2">
    <location>
        <begin position="1"/>
        <end position="24"/>
    </location>
</feature>
<dbReference type="OrthoDB" id="6066321at2759"/>
<evidence type="ECO:0000259" key="3">
    <source>
        <dbReference type="PROSITE" id="PS50015"/>
    </source>
</evidence>
<organism evidence="4 5">
    <name type="scientific">Biomphalaria glabrata</name>
    <name type="common">Bloodfluke planorb</name>
    <name type="synonym">Freshwater snail</name>
    <dbReference type="NCBI Taxonomy" id="6526"/>
    <lineage>
        <taxon>Eukaryota</taxon>
        <taxon>Metazoa</taxon>
        <taxon>Spiralia</taxon>
        <taxon>Lophotrochozoa</taxon>
        <taxon>Mollusca</taxon>
        <taxon>Gastropoda</taxon>
        <taxon>Heterobranchia</taxon>
        <taxon>Euthyneura</taxon>
        <taxon>Panpulmonata</taxon>
        <taxon>Hygrophila</taxon>
        <taxon>Lymnaeoidea</taxon>
        <taxon>Planorbidae</taxon>
        <taxon>Biomphalaria</taxon>
    </lineage>
</organism>
<dbReference type="AlphaFoldDB" id="A0A2C9L1R1"/>
<evidence type="ECO:0000313" key="5">
    <source>
        <dbReference type="Proteomes" id="UP000076420"/>
    </source>
</evidence>
<feature type="domain" description="Saposin B-type" evidence="3">
    <location>
        <begin position="40"/>
        <end position="117"/>
    </location>
</feature>
<dbReference type="PANTHER" id="PTHR11480">
    <property type="entry name" value="SAPOSIN-RELATED"/>
    <property type="match status" value="1"/>
</dbReference>
<name>A0A2C9L1R1_BIOGL</name>
<evidence type="ECO:0000256" key="1">
    <source>
        <dbReference type="ARBA" id="ARBA00023157"/>
    </source>
</evidence>
<feature type="chain" id="PRO_5012564632" description="Saposin B-type domain-containing protein" evidence="2">
    <location>
        <begin position="25"/>
        <end position="209"/>
    </location>
</feature>
<dbReference type="PROSITE" id="PS50015">
    <property type="entry name" value="SAP_B"/>
    <property type="match status" value="2"/>
</dbReference>
<dbReference type="Proteomes" id="UP000076420">
    <property type="component" value="Unassembled WGS sequence"/>
</dbReference>
<protein>
    <recommendedName>
        <fullName evidence="3">Saposin B-type domain-containing protein</fullName>
    </recommendedName>
</protein>
<dbReference type="Gene3D" id="1.10.225.10">
    <property type="entry name" value="Saposin-like"/>
    <property type="match status" value="2"/>
</dbReference>
<dbReference type="InterPro" id="IPR011001">
    <property type="entry name" value="Saposin-like"/>
</dbReference>
<dbReference type="SUPFAM" id="SSF47862">
    <property type="entry name" value="Saposin"/>
    <property type="match status" value="2"/>
</dbReference>
<evidence type="ECO:0000256" key="2">
    <source>
        <dbReference type="SAM" id="SignalP"/>
    </source>
</evidence>
<feature type="domain" description="Saposin B-type" evidence="3">
    <location>
        <begin position="132"/>
        <end position="209"/>
    </location>
</feature>
<dbReference type="VEuPathDB" id="VectorBase:BGLB026088"/>
<dbReference type="STRING" id="6526.A0A2C9L1R1"/>
<accession>A0A2C9L1R1</accession>
<reference evidence="4" key="1">
    <citation type="submission" date="2020-05" db="UniProtKB">
        <authorList>
            <consortium name="EnsemblMetazoa"/>
        </authorList>
    </citation>
    <scope>IDENTIFICATION</scope>
    <source>
        <strain evidence="4">BB02</strain>
    </source>
</reference>
<keyword evidence="1" id="KW-1015">Disulfide bond</keyword>
<sequence length="209" mass="23367">MELNYLLLSFFLVVTCSVLPAISTSEVEPLHFEEAQTGNGTKFCYLCLVMMEKLDFLIQQNTSVDILNATMVKICNITSGPLREQCFQLIPAILQELQSGFNPQIACMKLALCSQSNNQQNSSHTECKGQVCGTKCPLCKTILSLVDKDLYQDEASLLSSVSQLCHRMPPPADSTCVNAMNYQVPLWFRDFFHNVVTPDKICELLKLCP</sequence>
<gene>
    <name evidence="4" type="primary">106059936</name>
</gene>
<keyword evidence="2" id="KW-0732">Signal</keyword>
<dbReference type="VEuPathDB" id="VectorBase:BGLAX_040655"/>
<dbReference type="KEGG" id="bgt:106059936"/>
<dbReference type="EnsemblMetazoa" id="BGLB026088-RB">
    <property type="protein sequence ID" value="BGLB026088-PB"/>
    <property type="gene ID" value="BGLB026088"/>
</dbReference>